<evidence type="ECO:0000313" key="3">
    <source>
        <dbReference type="Proteomes" id="UP000778970"/>
    </source>
</evidence>
<dbReference type="RefSeq" id="WP_027289511.1">
    <property type="nucleotide sequence ID" value="NZ_NRRE01000028.1"/>
</dbReference>
<proteinExistence type="predicted"/>
<comment type="caution">
    <text evidence="2">The sequence shown here is derived from an EMBL/GenBank/DDBJ whole genome shotgun (WGS) entry which is preliminary data.</text>
</comment>
<reference evidence="2" key="1">
    <citation type="submission" date="2017-08" db="EMBL/GenBank/DDBJ databases">
        <authorList>
            <person name="Imhoff J.F."/>
            <person name="Rahn T."/>
            <person name="Kuenzel S."/>
            <person name="Neulinger S.C."/>
        </authorList>
    </citation>
    <scope>NUCLEOTIDE SEQUENCE</scope>
    <source>
        <strain evidence="2">DSM 9154</strain>
    </source>
</reference>
<dbReference type="AlphaFoldDB" id="A0A934V172"/>
<dbReference type="Proteomes" id="UP000778970">
    <property type="component" value="Unassembled WGS sequence"/>
</dbReference>
<feature type="chain" id="PRO_5037013009" description="Tetratricopeptide repeat-containing protein" evidence="1">
    <location>
        <begin position="20"/>
        <end position="661"/>
    </location>
</feature>
<protein>
    <recommendedName>
        <fullName evidence="4">Tetratricopeptide repeat-containing protein</fullName>
    </recommendedName>
</protein>
<dbReference type="InterPro" id="IPR011990">
    <property type="entry name" value="TPR-like_helical_dom_sf"/>
</dbReference>
<dbReference type="Gene3D" id="1.25.40.10">
    <property type="entry name" value="Tetratricopeptide repeat domain"/>
    <property type="match status" value="1"/>
</dbReference>
<keyword evidence="3" id="KW-1185">Reference proteome</keyword>
<sequence>MRLLTPTLLLSLMASSVLALCDAHAQDGGQLEIVPPASIDAREFRSQRRSGEITASDLAALRYYKQSGQDAKFQAEVERLQRIKPGWTPPENLGAEPSGPNVQPLWDLYGEGAYAAVRARIAELRQANPDWQPPADMMQALERARQRQRLVSASDIGAQDTVIQIAEANPGLLTCESIDLIWRTAEAYAATDQPERARTRFASALRDCAAPEARVATLEKAHAALPPEATRTLLSVARNVAQRPETERAIARIEGYLDQSRLAAAADGQVNLSSAELARYGDQAKQANDPETASTLGWYHQKRKQHRQAQTWFERSQAWGGGSASGLGLVLALRDQGKTEQAEETARAHAGNRQIRDLLVGIATDRLANDGTVGPEHLKRYASLATRYENATLAMALGWEHYNSQRFDQSADWFARALTWAPSAKAAEGRVLALSQAGRLEAARETLNEWRDQYPEIADTLEVGDPASPLMQAMQREDYGACLAEAQGIEGTADYGAAEAVAYGWCLVGLNRHVEAEIRFEQALSLLDEKQQAGTDWVRLRRDALLGQATSLITLGQVQRAMQALQDADLPQEQTDRLKAQALAKYAYIAMERQRYAEVLRILEIRRRYAAPTRGLKVIQGWANYNLGNNGRAAQIFSDLNIQFSTEDTRHALAVVRKYTR</sequence>
<feature type="signal peptide" evidence="1">
    <location>
        <begin position="1"/>
        <end position="19"/>
    </location>
</feature>
<dbReference type="EMBL" id="NRRE01000028">
    <property type="protein sequence ID" value="MBK1698503.1"/>
    <property type="molecule type" value="Genomic_DNA"/>
</dbReference>
<reference evidence="2" key="2">
    <citation type="journal article" date="2020" name="Microorganisms">
        <title>Osmotic Adaptation and Compatible Solute Biosynthesis of Phototrophic Bacteria as Revealed from Genome Analyses.</title>
        <authorList>
            <person name="Imhoff J.F."/>
            <person name="Rahn T."/>
            <person name="Kunzel S."/>
            <person name="Keller A."/>
            <person name="Neulinger S.C."/>
        </authorList>
    </citation>
    <scope>NUCLEOTIDE SEQUENCE</scope>
    <source>
        <strain evidence="2">DSM 9154</strain>
    </source>
</reference>
<evidence type="ECO:0000256" key="1">
    <source>
        <dbReference type="SAM" id="SignalP"/>
    </source>
</evidence>
<keyword evidence="1" id="KW-0732">Signal</keyword>
<accession>A0A934V172</accession>
<evidence type="ECO:0000313" key="2">
    <source>
        <dbReference type="EMBL" id="MBK1698503.1"/>
    </source>
</evidence>
<name>A0A934V172_9PROT</name>
<dbReference type="SUPFAM" id="SSF48452">
    <property type="entry name" value="TPR-like"/>
    <property type="match status" value="2"/>
</dbReference>
<organism evidence="2 3">
    <name type="scientific">Rhodovibrio salinarum</name>
    <dbReference type="NCBI Taxonomy" id="1087"/>
    <lineage>
        <taxon>Bacteria</taxon>
        <taxon>Pseudomonadati</taxon>
        <taxon>Pseudomonadota</taxon>
        <taxon>Alphaproteobacteria</taxon>
        <taxon>Rhodospirillales</taxon>
        <taxon>Rhodovibrionaceae</taxon>
        <taxon>Rhodovibrio</taxon>
    </lineage>
</organism>
<evidence type="ECO:0008006" key="4">
    <source>
        <dbReference type="Google" id="ProtNLM"/>
    </source>
</evidence>
<gene>
    <name evidence="2" type="ORF">CKO21_14740</name>
</gene>